<evidence type="ECO:0000256" key="9">
    <source>
        <dbReference type="ARBA" id="ARBA00023303"/>
    </source>
</evidence>
<keyword evidence="3 10" id="KW-0812">Transmembrane</keyword>
<feature type="transmembrane region" description="Helical" evidence="10">
    <location>
        <begin position="442"/>
        <end position="459"/>
    </location>
</feature>
<feature type="transmembrane region" description="Helical" evidence="10">
    <location>
        <begin position="26"/>
        <end position="48"/>
    </location>
</feature>
<evidence type="ECO:0000256" key="3">
    <source>
        <dbReference type="ARBA" id="ARBA00022692"/>
    </source>
</evidence>
<gene>
    <name evidence="11" type="ORF">LEP1GSC056_2484</name>
</gene>
<reference evidence="11 12" key="1">
    <citation type="submission" date="2013-01" db="EMBL/GenBank/DDBJ databases">
        <authorList>
            <person name="Harkins D.M."/>
            <person name="Durkin A.S."/>
            <person name="Brinkac L.M."/>
            <person name="Haft D.H."/>
            <person name="Selengut J.D."/>
            <person name="Sanka R."/>
            <person name="DePew J."/>
            <person name="Purushe J."/>
            <person name="Hartskeerl R.A."/>
            <person name="Ahmed A."/>
            <person name="van der Linden H."/>
            <person name="Goris M.G.A."/>
            <person name="Vinetz J.M."/>
            <person name="Sutton G.G."/>
            <person name="Nierman W.C."/>
            <person name="Fouts D.E."/>
        </authorList>
    </citation>
    <scope>NUCLEOTIDE SEQUENCE [LARGE SCALE GENOMIC DNA]</scope>
    <source>
        <strain evidence="11 12">Brem 328</strain>
    </source>
</reference>
<feature type="transmembrane region" description="Helical" evidence="10">
    <location>
        <begin position="224"/>
        <end position="242"/>
    </location>
</feature>
<keyword evidence="7" id="KW-0869">Chloride channel</keyword>
<dbReference type="GO" id="GO:0005254">
    <property type="term" value="F:chloride channel activity"/>
    <property type="evidence" value="ECO:0007669"/>
    <property type="project" value="UniProtKB-KW"/>
</dbReference>
<evidence type="ECO:0000256" key="7">
    <source>
        <dbReference type="ARBA" id="ARBA00023173"/>
    </source>
</evidence>
<dbReference type="Proteomes" id="UP000012166">
    <property type="component" value="Unassembled WGS sequence"/>
</dbReference>
<feature type="transmembrane region" description="Helical" evidence="10">
    <location>
        <begin position="89"/>
        <end position="109"/>
    </location>
</feature>
<evidence type="ECO:0000256" key="4">
    <source>
        <dbReference type="ARBA" id="ARBA00022989"/>
    </source>
</evidence>
<keyword evidence="8" id="KW-0868">Chloride</keyword>
<dbReference type="FunFam" id="1.10.3080.10:FF:000018">
    <property type="entry name" value="Chloride transporter, ClC family"/>
    <property type="match status" value="1"/>
</dbReference>
<evidence type="ECO:0000256" key="1">
    <source>
        <dbReference type="ARBA" id="ARBA00004141"/>
    </source>
</evidence>
<dbReference type="CDD" id="cd00400">
    <property type="entry name" value="Voltage_gated_ClC"/>
    <property type="match status" value="1"/>
</dbReference>
<evidence type="ECO:0000256" key="8">
    <source>
        <dbReference type="ARBA" id="ARBA00023214"/>
    </source>
</evidence>
<dbReference type="PANTHER" id="PTHR43427">
    <property type="entry name" value="CHLORIDE CHANNEL PROTEIN CLC-E"/>
    <property type="match status" value="1"/>
</dbReference>
<feature type="transmembrane region" description="Helical" evidence="10">
    <location>
        <begin position="350"/>
        <end position="372"/>
    </location>
</feature>
<dbReference type="InterPro" id="IPR014743">
    <property type="entry name" value="Cl-channel_core"/>
</dbReference>
<comment type="caution">
    <text evidence="11">The sequence shown here is derived from an EMBL/GenBank/DDBJ whole genome shotgun (WGS) entry which is preliminary data.</text>
</comment>
<dbReference type="SUPFAM" id="SSF81340">
    <property type="entry name" value="Clc chloride channel"/>
    <property type="match status" value="1"/>
</dbReference>
<keyword evidence="5" id="KW-0406">Ion transport</keyword>
<dbReference type="EMBL" id="AHMS02000031">
    <property type="protein sequence ID" value="EMN16880.1"/>
    <property type="molecule type" value="Genomic_DNA"/>
</dbReference>
<dbReference type="GO" id="GO:0034707">
    <property type="term" value="C:chloride channel complex"/>
    <property type="evidence" value="ECO:0007669"/>
    <property type="project" value="UniProtKB-KW"/>
</dbReference>
<dbReference type="InterPro" id="IPR050368">
    <property type="entry name" value="ClC-type_chloride_channel"/>
</dbReference>
<evidence type="ECO:0000313" key="12">
    <source>
        <dbReference type="Proteomes" id="UP000012166"/>
    </source>
</evidence>
<keyword evidence="4 10" id="KW-1133">Transmembrane helix</keyword>
<dbReference type="PRINTS" id="PR00762">
    <property type="entry name" value="CLCHANNEL"/>
</dbReference>
<feature type="transmembrane region" description="Helical" evidence="10">
    <location>
        <begin position="303"/>
        <end position="330"/>
    </location>
</feature>
<dbReference type="CDD" id="cd02205">
    <property type="entry name" value="CBS_pair_SF"/>
    <property type="match status" value="1"/>
</dbReference>
<keyword evidence="9" id="KW-0407">Ion channel</keyword>
<dbReference type="SUPFAM" id="SSF54631">
    <property type="entry name" value="CBS-domain pair"/>
    <property type="match status" value="1"/>
</dbReference>
<protein>
    <submittedName>
        <fullName evidence="11">Chloride transporter, ClC family</fullName>
    </submittedName>
</protein>
<dbReference type="Pfam" id="PF00654">
    <property type="entry name" value="Voltage_CLC"/>
    <property type="match status" value="1"/>
</dbReference>
<feature type="transmembrane region" description="Helical" evidence="10">
    <location>
        <begin position="262"/>
        <end position="283"/>
    </location>
</feature>
<feature type="transmembrane region" description="Helical" evidence="10">
    <location>
        <begin position="384"/>
        <end position="403"/>
    </location>
</feature>
<keyword evidence="2" id="KW-0813">Transport</keyword>
<keyword evidence="6 10" id="KW-0472">Membrane</keyword>
<evidence type="ECO:0000256" key="6">
    <source>
        <dbReference type="ARBA" id="ARBA00023136"/>
    </source>
</evidence>
<evidence type="ECO:0000256" key="5">
    <source>
        <dbReference type="ARBA" id="ARBA00023065"/>
    </source>
</evidence>
<evidence type="ECO:0000256" key="2">
    <source>
        <dbReference type="ARBA" id="ARBA00022448"/>
    </source>
</evidence>
<dbReference type="InterPro" id="IPR046342">
    <property type="entry name" value="CBS_dom_sf"/>
</dbReference>
<organism evidence="11 12">
    <name type="scientific">Leptospira borgpetersenii str. Brem 328</name>
    <dbReference type="NCBI Taxonomy" id="1049780"/>
    <lineage>
        <taxon>Bacteria</taxon>
        <taxon>Pseudomonadati</taxon>
        <taxon>Spirochaetota</taxon>
        <taxon>Spirochaetia</taxon>
        <taxon>Leptospirales</taxon>
        <taxon>Leptospiraceae</taxon>
        <taxon>Leptospira</taxon>
    </lineage>
</organism>
<dbReference type="InterPro" id="IPR001807">
    <property type="entry name" value="ClC"/>
</dbReference>
<dbReference type="Gene3D" id="3.10.580.10">
    <property type="entry name" value="CBS-domain"/>
    <property type="match status" value="1"/>
</dbReference>
<accession>A0ABC9SGF7</accession>
<feature type="transmembrane region" description="Helical" evidence="10">
    <location>
        <begin position="409"/>
        <end position="430"/>
    </location>
</feature>
<evidence type="ECO:0000313" key="11">
    <source>
        <dbReference type="EMBL" id="EMN16880.1"/>
    </source>
</evidence>
<dbReference type="Gene3D" id="1.10.3080.10">
    <property type="entry name" value="Clc chloride channel"/>
    <property type="match status" value="1"/>
</dbReference>
<dbReference type="AlphaFoldDB" id="A0ABC9SGF7"/>
<sequence>MRMTDAVMKMEKVKQPIFRISGRRSLYLYCILTGIVSGLGAFLFSRILAVCEYLFLDRAAGLSLPHASGEFLIDSNDTLHWGIPFSDEYRPWVLFFLPIIGGLLTGWIVNRFSPESGGTGSDAMIDSFHNQEGRMNPVVSLVKSIATVFTLASGGSGGKEGPISQIGAGFGSLLATLLKAGARARRTLLLAGTAGGLGAIFHAPLGGALTSVEMIYREDIESDSLIPCIISSVSAYLVYSGLNGFNTVYRVAGTEFLRYTDLIFYLGLGVLCFLCGDIFIRIFRKVQNFSAHLKISPVLKPALGGIFVGTVGLFLPETIGTGAGILQVALDGKDPVGVSGIFSSIFQSSGLWLIALFFILAGVKILTTSFTVGTGGSAGMFGPSLFIGGMLGGGVGTFAKIFVYPDLSVTSFILVGMGAFYAGVASAPIAGMIMICEMIGSYMLLPPLMVVSILTFVLSHKLSLYRAQKETRFQSPAHFWDMNRDFLEEIQVKTCTNRLRTIAVTRDHFLLSELEEEALKIQASDYVVLDRENRYLGILSLRKARHTLESRDVISNLITVGDVTDVSAPFGKLEDSLATLLKILIDRDLDKIAIVEENQFIGYLRFADLMKIYFENTFSKSAKSSDSAPKIKIYL</sequence>
<proteinExistence type="predicted"/>
<comment type="subcellular location">
    <subcellularLocation>
        <location evidence="1">Membrane</location>
        <topology evidence="1">Multi-pass membrane protein</topology>
    </subcellularLocation>
</comment>
<evidence type="ECO:0000256" key="10">
    <source>
        <dbReference type="SAM" id="Phobius"/>
    </source>
</evidence>
<dbReference type="PANTHER" id="PTHR43427:SF6">
    <property type="entry name" value="CHLORIDE CHANNEL PROTEIN CLC-E"/>
    <property type="match status" value="1"/>
</dbReference>
<name>A0ABC9SGF7_LEPBO</name>